<name>A0AAW7CNJ6_9GAMM</name>
<evidence type="ECO:0000313" key="1">
    <source>
        <dbReference type="EMBL" id="MDL5354429.1"/>
    </source>
</evidence>
<dbReference type="EMBL" id="JASVWL010000003">
    <property type="protein sequence ID" value="MDL5354429.1"/>
    <property type="molecule type" value="Genomic_DNA"/>
</dbReference>
<reference evidence="1" key="1">
    <citation type="submission" date="2023-06" db="EMBL/GenBank/DDBJ databases">
        <title>Acute promotion of culturable opportunistic pathogens and persistent increase of antibiotic resistance following antibiotic exposure in mouse gut microbiota.</title>
        <authorList>
            <person name="Li L."/>
            <person name="Wang B."/>
            <person name="Sun Y."/>
            <person name="Wang M."/>
            <person name="Xu H."/>
        </authorList>
    </citation>
    <scope>NUCLEOTIDE SEQUENCE</scope>
    <source>
        <strain evidence="1">EPA10_1</strain>
    </source>
</reference>
<gene>
    <name evidence="1" type="ORF">QSH02_06175</name>
</gene>
<dbReference type="Proteomes" id="UP001224739">
    <property type="component" value="Unassembled WGS sequence"/>
</dbReference>
<proteinExistence type="predicted"/>
<evidence type="ECO:0000313" key="2">
    <source>
        <dbReference type="Proteomes" id="UP001224739"/>
    </source>
</evidence>
<dbReference type="AlphaFoldDB" id="A0AAW7CNJ6"/>
<organism evidence="1 2">
    <name type="scientific">Proteus faecis</name>
    <dbReference type="NCBI Taxonomy" id="2050967"/>
    <lineage>
        <taxon>Bacteria</taxon>
        <taxon>Pseudomonadati</taxon>
        <taxon>Pseudomonadota</taxon>
        <taxon>Gammaproteobacteria</taxon>
        <taxon>Enterobacterales</taxon>
        <taxon>Morganellaceae</taxon>
        <taxon>Proteus</taxon>
    </lineage>
</organism>
<sequence length="343" mass="38252">MSLNNQRASEYWNAYRAAFSASCGVPNVSKYFYLTEPKETQLRDALLETSEFLRMITVADVDQLTGQVISVGNPGLFTGRSKDGRFGRKVGVDGNDYKLVETDSGAILPWDLLSVWANSGGEAEFINRMQAFVQESFALDMLRIGWNGQSVAVNTDPVKNPNGEDVNKGWHQIAKEWNEGSQVLTDPITLDDSGDYRSLDAMASDLINNCIPPQFKNDPRLVVMVGADLVSAEQHRLYQSADRPTEKIAAQMLGSTIAGRPAMVPPFMPGKRMVVTIPTNLHIYTQRNTRQRKAEFVEDRKQYENKYLRNEGYAIEQPELYAAIDESAVTIGKVTEPTEKVEG</sequence>
<protein>
    <submittedName>
        <fullName evidence="1">Phage major capsid protein, P2 family</fullName>
    </submittedName>
</protein>
<accession>A0AAW7CNJ6</accession>
<dbReference type="InterPro" id="IPR006441">
    <property type="entry name" value="Phage_P2_GpN"/>
</dbReference>
<dbReference type="NCBIfam" id="TIGR01551">
    <property type="entry name" value="major_capsid_P2"/>
    <property type="match status" value="1"/>
</dbReference>
<dbReference type="Pfam" id="PF05125">
    <property type="entry name" value="Phage_cap_P2"/>
    <property type="match status" value="1"/>
</dbReference>
<dbReference type="GeneID" id="83612045"/>
<comment type="caution">
    <text evidence="1">The sequence shown here is derived from an EMBL/GenBank/DDBJ whole genome shotgun (WGS) entry which is preliminary data.</text>
</comment>
<dbReference type="RefSeq" id="WP_286038936.1">
    <property type="nucleotide sequence ID" value="NZ_JASVWJ010000006.1"/>
</dbReference>